<keyword evidence="6" id="KW-0812">Transmembrane</keyword>
<accession>A0A512C6E3</accession>
<evidence type="ECO:0000313" key="9">
    <source>
        <dbReference type="Proteomes" id="UP000321301"/>
    </source>
</evidence>
<keyword evidence="5" id="KW-0998">Cell outer membrane</keyword>
<keyword evidence="3" id="KW-0732">Signal</keyword>
<dbReference type="PROSITE" id="PS51257">
    <property type="entry name" value="PROKAR_LIPOPROTEIN"/>
    <property type="match status" value="1"/>
</dbReference>
<comment type="caution">
    <text evidence="8">The sequence shown here is derived from an EMBL/GenBank/DDBJ whole genome shotgun (WGS) entry which is preliminary data.</text>
</comment>
<comment type="subcellular location">
    <subcellularLocation>
        <location evidence="1">Cell outer membrane</location>
    </subcellularLocation>
</comment>
<dbReference type="Pfam" id="PF07980">
    <property type="entry name" value="SusD_RagB"/>
    <property type="match status" value="1"/>
</dbReference>
<proteinExistence type="inferred from homology"/>
<dbReference type="Proteomes" id="UP000321301">
    <property type="component" value="Unassembled WGS sequence"/>
</dbReference>
<keyword evidence="9" id="KW-1185">Reference proteome</keyword>
<evidence type="ECO:0000256" key="4">
    <source>
        <dbReference type="ARBA" id="ARBA00023136"/>
    </source>
</evidence>
<evidence type="ECO:0000256" key="6">
    <source>
        <dbReference type="SAM" id="Phobius"/>
    </source>
</evidence>
<keyword evidence="4 6" id="KW-0472">Membrane</keyword>
<sequence>MLTYKRKLEMKKYINYLFILNIFWISACDDEFMDKYPQTSIAPEAFFKSEQDLRLYVNGLLTLPGMFQYQVDQNSDNLATTGAVEIKNIMTGSPSSQNITVGWNWGRLRNINYFLENSRQADATVEVIEHYEGIARYYRAIFYANMVKRYSDVPWYDQLLSPSDEDLYKGRDTRESVVDGIMEDLEYASEHVTTDVPNGTPGNWAVKVFYARFALYEGTFRKYHEELSLQNTADTYLGKASEIAKVIMDSGKFSVYNTGNPENDYKTLFNSQELAGNGEVILFNAYDANKDRSSDVNTGVFGTYEQSPARDLVQSYLMADGSSFTDKAGYEKFSFVEEFQDRDPRLYQTLVYPGWVRVPESSAYIPILNRNFSGYYQHKGYSNTTDNLDLGGLDFPVYRYAEVLLTYAEAKAELGTLTQADLDASVNLLRNRVEMPALMLNEANAQPDPFMMAKYPMVSGAMAGVLLEIRRERRVELAVEGYRFDDLMRYGAGKLLENIPEGMYFSGLGKFDLTGDGVPDVLLVDKGTDIPEDDNKEVNELGKLLIYYKTGTIDDNVTVYLENGEDGGTMVTETSPRDFIEPKYYYRPIPIQQIALNPNLEQIFGWE</sequence>
<feature type="transmembrane region" description="Helical" evidence="6">
    <location>
        <begin position="12"/>
        <end position="27"/>
    </location>
</feature>
<dbReference type="GO" id="GO:0009279">
    <property type="term" value="C:cell outer membrane"/>
    <property type="evidence" value="ECO:0007669"/>
    <property type="project" value="UniProtKB-SubCell"/>
</dbReference>
<comment type="similarity">
    <text evidence="2">Belongs to the SusD family.</text>
</comment>
<gene>
    <name evidence="8" type="ORF">CQA01_03170</name>
</gene>
<protein>
    <recommendedName>
        <fullName evidence="7">RagB/SusD domain-containing protein</fullName>
    </recommendedName>
</protein>
<evidence type="ECO:0000256" key="3">
    <source>
        <dbReference type="ARBA" id="ARBA00022729"/>
    </source>
</evidence>
<evidence type="ECO:0000313" key="8">
    <source>
        <dbReference type="EMBL" id="GEO19783.1"/>
    </source>
</evidence>
<name>A0A512C6E3_9BACT</name>
<dbReference type="AlphaFoldDB" id="A0A512C6E3"/>
<evidence type="ECO:0000256" key="1">
    <source>
        <dbReference type="ARBA" id="ARBA00004442"/>
    </source>
</evidence>
<evidence type="ECO:0000256" key="2">
    <source>
        <dbReference type="ARBA" id="ARBA00006275"/>
    </source>
</evidence>
<reference evidence="8 9" key="1">
    <citation type="submission" date="2019-07" db="EMBL/GenBank/DDBJ databases">
        <title>Whole genome shotgun sequence of Cyclobacterium qasimii NBRC 106168.</title>
        <authorList>
            <person name="Hosoyama A."/>
            <person name="Uohara A."/>
            <person name="Ohji S."/>
            <person name="Ichikawa N."/>
        </authorList>
    </citation>
    <scope>NUCLEOTIDE SEQUENCE [LARGE SCALE GENOMIC DNA]</scope>
    <source>
        <strain evidence="8 9">NBRC 106168</strain>
    </source>
</reference>
<dbReference type="InterPro" id="IPR012944">
    <property type="entry name" value="SusD_RagB_dom"/>
</dbReference>
<keyword evidence="6" id="KW-1133">Transmembrane helix</keyword>
<organism evidence="8 9">
    <name type="scientific">Cyclobacterium qasimii</name>
    <dbReference type="NCBI Taxonomy" id="1350429"/>
    <lineage>
        <taxon>Bacteria</taxon>
        <taxon>Pseudomonadati</taxon>
        <taxon>Bacteroidota</taxon>
        <taxon>Cytophagia</taxon>
        <taxon>Cytophagales</taxon>
        <taxon>Cyclobacteriaceae</taxon>
        <taxon>Cyclobacterium</taxon>
    </lineage>
</organism>
<feature type="domain" description="RagB/SusD" evidence="7">
    <location>
        <begin position="279"/>
        <end position="606"/>
    </location>
</feature>
<evidence type="ECO:0000259" key="7">
    <source>
        <dbReference type="Pfam" id="PF07980"/>
    </source>
</evidence>
<dbReference type="Gene3D" id="1.25.40.390">
    <property type="match status" value="1"/>
</dbReference>
<dbReference type="SUPFAM" id="SSF48452">
    <property type="entry name" value="TPR-like"/>
    <property type="match status" value="1"/>
</dbReference>
<evidence type="ECO:0000256" key="5">
    <source>
        <dbReference type="ARBA" id="ARBA00023237"/>
    </source>
</evidence>
<dbReference type="EMBL" id="BJYV01000001">
    <property type="protein sequence ID" value="GEO19783.1"/>
    <property type="molecule type" value="Genomic_DNA"/>
</dbReference>
<dbReference type="InterPro" id="IPR011990">
    <property type="entry name" value="TPR-like_helical_dom_sf"/>
</dbReference>